<dbReference type="PANTHER" id="PTHR30383">
    <property type="entry name" value="THIOESTERASE 1/PROTEASE 1/LYSOPHOSPHOLIPASE L1"/>
    <property type="match status" value="1"/>
</dbReference>
<name>A0A6N3A7K1_9FIRM</name>
<evidence type="ECO:0000259" key="1">
    <source>
        <dbReference type="Pfam" id="PF13472"/>
    </source>
</evidence>
<dbReference type="CDD" id="cd00229">
    <property type="entry name" value="SGNH_hydrolase"/>
    <property type="match status" value="1"/>
</dbReference>
<dbReference type="Gene3D" id="3.40.50.1110">
    <property type="entry name" value="SGNH hydrolase"/>
    <property type="match status" value="1"/>
</dbReference>
<dbReference type="GO" id="GO:0004622">
    <property type="term" value="F:phosphatidylcholine lysophospholipase activity"/>
    <property type="evidence" value="ECO:0007669"/>
    <property type="project" value="TreeGrafter"/>
</dbReference>
<sequence>MRICALGDSIFEGYLVGGKSLIYYLQGKGYDIDNYGVNGLTTDEVLYAINNLMSYDLYFLLIGLNDFYNGRSLDYVLKNINKIIEKLKSLGGKIIVITPYPTSFKNLDEAYKSFINFNSVNNKIENLDKKLKENAKDYKVVSFYDYAKENNIEDDLIDGIHPNERLHEKLAIFVEEKLNGYF</sequence>
<dbReference type="Pfam" id="PF13472">
    <property type="entry name" value="Lipase_GDSL_2"/>
    <property type="match status" value="1"/>
</dbReference>
<dbReference type="InterPro" id="IPR051532">
    <property type="entry name" value="Ester_Hydrolysis_Enzymes"/>
</dbReference>
<feature type="domain" description="SGNH hydrolase-type esterase" evidence="1">
    <location>
        <begin position="5"/>
        <end position="168"/>
    </location>
</feature>
<organism evidence="2">
    <name type="scientific">Peptoniphilus gorbachii</name>
    <dbReference type="NCBI Taxonomy" id="411567"/>
    <lineage>
        <taxon>Bacteria</taxon>
        <taxon>Bacillati</taxon>
        <taxon>Bacillota</taxon>
        <taxon>Tissierellia</taxon>
        <taxon>Tissierellales</taxon>
        <taxon>Peptoniphilaceae</taxon>
        <taxon>Peptoniphilus</taxon>
    </lineage>
</organism>
<dbReference type="InterPro" id="IPR013830">
    <property type="entry name" value="SGNH_hydro"/>
</dbReference>
<dbReference type="EMBL" id="CACRUP010000010">
    <property type="protein sequence ID" value="VYT84382.1"/>
    <property type="molecule type" value="Genomic_DNA"/>
</dbReference>
<gene>
    <name evidence="2" type="ORF">PGLFYP46_01208</name>
</gene>
<protein>
    <submittedName>
        <fullName evidence="2">GDSL-like Lipase/Acylhydrolase</fullName>
    </submittedName>
</protein>
<dbReference type="RefSeq" id="WP_156700820.1">
    <property type="nucleotide sequence ID" value="NZ_CACRUP010000010.1"/>
</dbReference>
<evidence type="ECO:0000313" key="2">
    <source>
        <dbReference type="EMBL" id="VYT84382.1"/>
    </source>
</evidence>
<reference evidence="2" key="1">
    <citation type="submission" date="2019-11" db="EMBL/GenBank/DDBJ databases">
        <authorList>
            <person name="Feng L."/>
        </authorList>
    </citation>
    <scope>NUCLEOTIDE SEQUENCE</scope>
    <source>
        <strain evidence="2">PgorbachiiLFYP46</strain>
    </source>
</reference>
<proteinExistence type="predicted"/>
<keyword evidence="2" id="KW-0378">Hydrolase</keyword>
<dbReference type="SUPFAM" id="SSF52266">
    <property type="entry name" value="SGNH hydrolase"/>
    <property type="match status" value="1"/>
</dbReference>
<dbReference type="InterPro" id="IPR036514">
    <property type="entry name" value="SGNH_hydro_sf"/>
</dbReference>
<dbReference type="PANTHER" id="PTHR30383:SF5">
    <property type="entry name" value="SGNH HYDROLASE-TYPE ESTERASE DOMAIN-CONTAINING PROTEIN"/>
    <property type="match status" value="1"/>
</dbReference>
<accession>A0A6N3A7K1</accession>
<dbReference type="AlphaFoldDB" id="A0A6N3A7K1"/>